<sequence>MGSYLINIVKGLVGTMGRPLPFGHNGNQTRGGSTKPASGSGDNISNANINPVSAVTSADVRQATAHNAFSSARQTGNQPDLVPQPSASGQGGGAFLQALLEGAGAKVRRLANQNKAGGAETLLNSDMSDGGEQTALYSSGSGGALGSLAKRFSVNPTALLNIAAPRLSASLMGGTGQWEPGRSPYANEPMGSVGAAAGAATLNQTTNITVNGAVSPSETANTIADRQISVNATLTQLLSPKAR</sequence>
<gene>
    <name evidence="2" type="ORF">EZJ58_2328</name>
</gene>
<accession>A0A4R1NBQ3</accession>
<name>A0A4R1NBQ3_9GAMM</name>
<evidence type="ECO:0000256" key="1">
    <source>
        <dbReference type="SAM" id="MobiDB-lite"/>
    </source>
</evidence>
<comment type="caution">
    <text evidence="2">The sequence shown here is derived from an EMBL/GenBank/DDBJ whole genome shotgun (WGS) entry which is preliminary data.</text>
</comment>
<dbReference type="EMBL" id="SJOI01000001">
    <property type="protein sequence ID" value="TCL04217.1"/>
    <property type="molecule type" value="Genomic_DNA"/>
</dbReference>
<dbReference type="Proteomes" id="UP000294555">
    <property type="component" value="Unassembled WGS sequence"/>
</dbReference>
<feature type="region of interest" description="Disordered" evidence="1">
    <location>
        <begin position="20"/>
        <end position="49"/>
    </location>
</feature>
<dbReference type="AlphaFoldDB" id="A0A4R1NBQ3"/>
<feature type="region of interest" description="Disordered" evidence="1">
    <location>
        <begin position="69"/>
        <end position="89"/>
    </location>
</feature>
<organism evidence="2 3">
    <name type="scientific">Sodalis ligni</name>
    <dbReference type="NCBI Taxonomy" id="2697027"/>
    <lineage>
        <taxon>Bacteria</taxon>
        <taxon>Pseudomonadati</taxon>
        <taxon>Pseudomonadota</taxon>
        <taxon>Gammaproteobacteria</taxon>
        <taxon>Enterobacterales</taxon>
        <taxon>Bruguierivoracaceae</taxon>
        <taxon>Sodalis</taxon>
    </lineage>
</organism>
<evidence type="ECO:0000313" key="3">
    <source>
        <dbReference type="Proteomes" id="UP000294555"/>
    </source>
</evidence>
<feature type="compositionally biased region" description="Polar residues" evidence="1">
    <location>
        <begin position="25"/>
        <end position="49"/>
    </location>
</feature>
<evidence type="ECO:0000313" key="2">
    <source>
        <dbReference type="EMBL" id="TCL04217.1"/>
    </source>
</evidence>
<proteinExistence type="predicted"/>
<keyword evidence="3" id="KW-1185">Reference proteome</keyword>
<protein>
    <submittedName>
        <fullName evidence="2">Uncharacterized protein</fullName>
    </submittedName>
</protein>
<feature type="compositionally biased region" description="Polar residues" evidence="1">
    <location>
        <begin position="69"/>
        <end position="78"/>
    </location>
</feature>
<reference evidence="2 3" key="1">
    <citation type="submission" date="2019-02" db="EMBL/GenBank/DDBJ databases">
        <title>Investigation of anaerobic lignin degradation for improved lignocellulosic biofuels.</title>
        <authorList>
            <person name="Deangelis K."/>
        </authorList>
    </citation>
    <scope>NUCLEOTIDE SEQUENCE [LARGE SCALE GENOMIC DNA]</scope>
    <source>
        <strain evidence="2 3">159R</strain>
    </source>
</reference>